<keyword evidence="10" id="KW-1185">Reference proteome</keyword>
<comment type="caution">
    <text evidence="9">The sequence shown here is derived from an EMBL/GenBank/DDBJ whole genome shotgun (WGS) entry which is preliminary data.</text>
</comment>
<dbReference type="InterPro" id="IPR004358">
    <property type="entry name" value="Sig_transdc_His_kin-like_C"/>
</dbReference>
<dbReference type="SUPFAM" id="SSF47384">
    <property type="entry name" value="Homodimeric domain of signal transducing histidine kinase"/>
    <property type="match status" value="1"/>
</dbReference>
<keyword evidence="3" id="KW-0597">Phosphoprotein</keyword>
<name>A0ABW3XZC5_9FLAO</name>
<protein>
    <recommendedName>
        <fullName evidence="2">histidine kinase</fullName>
        <ecNumber evidence="2">2.7.13.3</ecNumber>
    </recommendedName>
</protein>
<keyword evidence="7" id="KW-0472">Membrane</keyword>
<keyword evidence="4" id="KW-0808">Transferase</keyword>
<feature type="domain" description="Histidine kinase" evidence="8">
    <location>
        <begin position="123"/>
        <end position="343"/>
    </location>
</feature>
<feature type="transmembrane region" description="Helical" evidence="7">
    <location>
        <begin position="9"/>
        <end position="30"/>
    </location>
</feature>
<evidence type="ECO:0000256" key="7">
    <source>
        <dbReference type="SAM" id="Phobius"/>
    </source>
</evidence>
<dbReference type="InterPro" id="IPR003661">
    <property type="entry name" value="HisK_dim/P_dom"/>
</dbReference>
<reference evidence="10" key="1">
    <citation type="journal article" date="2019" name="Int. J. Syst. Evol. Microbiol.">
        <title>The Global Catalogue of Microorganisms (GCM) 10K type strain sequencing project: providing services to taxonomists for standard genome sequencing and annotation.</title>
        <authorList>
            <consortium name="The Broad Institute Genomics Platform"/>
            <consortium name="The Broad Institute Genome Sequencing Center for Infectious Disease"/>
            <person name="Wu L."/>
            <person name="Ma J."/>
        </authorList>
    </citation>
    <scope>NUCLEOTIDE SEQUENCE [LARGE SCALE GENOMIC DNA]</scope>
    <source>
        <strain evidence="10">CCUG 61485</strain>
    </source>
</reference>
<evidence type="ECO:0000256" key="3">
    <source>
        <dbReference type="ARBA" id="ARBA00022553"/>
    </source>
</evidence>
<dbReference type="Gene3D" id="3.30.565.10">
    <property type="entry name" value="Histidine kinase-like ATPase, C-terminal domain"/>
    <property type="match status" value="1"/>
</dbReference>
<organism evidence="9 10">
    <name type="scientific">Namhaeicola litoreus</name>
    <dbReference type="NCBI Taxonomy" id="1052145"/>
    <lineage>
        <taxon>Bacteria</taxon>
        <taxon>Pseudomonadati</taxon>
        <taxon>Bacteroidota</taxon>
        <taxon>Flavobacteriia</taxon>
        <taxon>Flavobacteriales</taxon>
        <taxon>Flavobacteriaceae</taxon>
        <taxon>Namhaeicola</taxon>
    </lineage>
</organism>
<dbReference type="InterPro" id="IPR003594">
    <property type="entry name" value="HATPase_dom"/>
</dbReference>
<dbReference type="Pfam" id="PF00512">
    <property type="entry name" value="HisKA"/>
    <property type="match status" value="1"/>
</dbReference>
<dbReference type="EMBL" id="JBHTMY010000002">
    <property type="protein sequence ID" value="MFD1314939.1"/>
    <property type="molecule type" value="Genomic_DNA"/>
</dbReference>
<evidence type="ECO:0000259" key="8">
    <source>
        <dbReference type="PROSITE" id="PS50109"/>
    </source>
</evidence>
<keyword evidence="7" id="KW-1133">Transmembrane helix</keyword>
<dbReference type="InterPro" id="IPR036097">
    <property type="entry name" value="HisK_dim/P_sf"/>
</dbReference>
<dbReference type="PANTHER" id="PTHR45453">
    <property type="entry name" value="PHOSPHATE REGULON SENSOR PROTEIN PHOR"/>
    <property type="match status" value="1"/>
</dbReference>
<dbReference type="CDD" id="cd00082">
    <property type="entry name" value="HisKA"/>
    <property type="match status" value="1"/>
</dbReference>
<dbReference type="Pfam" id="PF02518">
    <property type="entry name" value="HATPase_c"/>
    <property type="match status" value="1"/>
</dbReference>
<sequence length="343" mass="39260">MKFNSAHKIAIKVAALTTLLISILLISFLFSYPWNYGFLFIPGATFLITYFTAKLSFRSYLKKEVQSLLGSDIFNNEIEITDDLNDLDFEKIIRNIKQFVDKKMLEIEKLHSRDDFRKEFLGNVSHELKTPIFTAQGYILTLLGESMDDEELKQKYLDRANKSIERLSSIVKDLDMISKLEMGGTKLEESTFNIVGLVNDVFEILEIKAAKRKITLSFDKIYEYPLYAKGDFEKIQQVLINLITNSINYGKLGGTTIVSISSFDKQKYIVKVQDNGIGIHEKHIPRLFERFYRVDKSRSREHGGSGLGLAIVKHTIEAHDQELFVESELGHGSAFSFTLKKVV</sequence>
<evidence type="ECO:0000256" key="5">
    <source>
        <dbReference type="ARBA" id="ARBA00022777"/>
    </source>
</evidence>
<evidence type="ECO:0000256" key="6">
    <source>
        <dbReference type="ARBA" id="ARBA00023012"/>
    </source>
</evidence>
<dbReference type="InterPro" id="IPR036890">
    <property type="entry name" value="HATPase_C_sf"/>
</dbReference>
<gene>
    <name evidence="9" type="ORF">ACFQ39_04880</name>
</gene>
<dbReference type="Gene3D" id="1.10.287.130">
    <property type="match status" value="1"/>
</dbReference>
<comment type="catalytic activity">
    <reaction evidence="1">
        <text>ATP + protein L-histidine = ADP + protein N-phospho-L-histidine.</text>
        <dbReference type="EC" id="2.7.13.3"/>
    </reaction>
</comment>
<dbReference type="SUPFAM" id="SSF55874">
    <property type="entry name" value="ATPase domain of HSP90 chaperone/DNA topoisomerase II/histidine kinase"/>
    <property type="match status" value="1"/>
</dbReference>
<dbReference type="GO" id="GO:0016301">
    <property type="term" value="F:kinase activity"/>
    <property type="evidence" value="ECO:0007669"/>
    <property type="project" value="UniProtKB-KW"/>
</dbReference>
<evidence type="ECO:0000256" key="1">
    <source>
        <dbReference type="ARBA" id="ARBA00000085"/>
    </source>
</evidence>
<dbReference type="PRINTS" id="PR00344">
    <property type="entry name" value="BCTRLSENSOR"/>
</dbReference>
<keyword evidence="6" id="KW-0902">Two-component regulatory system</keyword>
<dbReference type="RefSeq" id="WP_377176864.1">
    <property type="nucleotide sequence ID" value="NZ_JBHTMY010000002.1"/>
</dbReference>
<dbReference type="Proteomes" id="UP001597201">
    <property type="component" value="Unassembled WGS sequence"/>
</dbReference>
<accession>A0ABW3XZC5</accession>
<dbReference type="InterPro" id="IPR050351">
    <property type="entry name" value="BphY/WalK/GraS-like"/>
</dbReference>
<dbReference type="PANTHER" id="PTHR45453:SF1">
    <property type="entry name" value="PHOSPHATE REGULON SENSOR PROTEIN PHOR"/>
    <property type="match status" value="1"/>
</dbReference>
<dbReference type="PROSITE" id="PS50109">
    <property type="entry name" value="HIS_KIN"/>
    <property type="match status" value="1"/>
</dbReference>
<dbReference type="SMART" id="SM00387">
    <property type="entry name" value="HATPase_c"/>
    <property type="match status" value="1"/>
</dbReference>
<dbReference type="SMART" id="SM00388">
    <property type="entry name" value="HisKA"/>
    <property type="match status" value="1"/>
</dbReference>
<keyword evidence="7" id="KW-0812">Transmembrane</keyword>
<evidence type="ECO:0000256" key="2">
    <source>
        <dbReference type="ARBA" id="ARBA00012438"/>
    </source>
</evidence>
<evidence type="ECO:0000313" key="10">
    <source>
        <dbReference type="Proteomes" id="UP001597201"/>
    </source>
</evidence>
<dbReference type="EC" id="2.7.13.3" evidence="2"/>
<evidence type="ECO:0000313" key="9">
    <source>
        <dbReference type="EMBL" id="MFD1314939.1"/>
    </source>
</evidence>
<keyword evidence="5 9" id="KW-0418">Kinase</keyword>
<feature type="transmembrane region" description="Helical" evidence="7">
    <location>
        <begin position="36"/>
        <end position="53"/>
    </location>
</feature>
<dbReference type="InterPro" id="IPR005467">
    <property type="entry name" value="His_kinase_dom"/>
</dbReference>
<evidence type="ECO:0000256" key="4">
    <source>
        <dbReference type="ARBA" id="ARBA00022679"/>
    </source>
</evidence>
<proteinExistence type="predicted"/>